<organism evidence="7 8">
    <name type="scientific">Chondromyces crocatus</name>
    <dbReference type="NCBI Taxonomy" id="52"/>
    <lineage>
        <taxon>Bacteria</taxon>
        <taxon>Pseudomonadati</taxon>
        <taxon>Myxococcota</taxon>
        <taxon>Polyangia</taxon>
        <taxon>Polyangiales</taxon>
        <taxon>Polyangiaceae</taxon>
        <taxon>Chondromyces</taxon>
    </lineage>
</organism>
<dbReference type="EMBL" id="CP012159">
    <property type="protein sequence ID" value="AKT38960.1"/>
    <property type="molecule type" value="Genomic_DNA"/>
</dbReference>
<feature type="chain" id="PRO_5005459264" evidence="4">
    <location>
        <begin position="31"/>
        <end position="488"/>
    </location>
</feature>
<evidence type="ECO:0000256" key="2">
    <source>
        <dbReference type="ARBA" id="ARBA00022729"/>
    </source>
</evidence>
<keyword evidence="2 4" id="KW-0732">Signal</keyword>
<keyword evidence="8" id="KW-1185">Reference proteome</keyword>
<feature type="domain" description="AB hydrolase-1" evidence="5">
    <location>
        <begin position="82"/>
        <end position="264"/>
    </location>
</feature>
<dbReference type="Proteomes" id="UP000067626">
    <property type="component" value="Chromosome"/>
</dbReference>
<proteinExistence type="inferred from homology"/>
<feature type="domain" description="Peptidase S33 tripeptidyl aminopeptidase-like C-terminal" evidence="6">
    <location>
        <begin position="400"/>
        <end position="487"/>
    </location>
</feature>
<sequence length="488" mass="51137">MALVAAPRPSPARLLVGLTASLLVAACSGADGPPGVWESCGGGFECLTLDVPLDHDAPGGPTVALPLVRRRADRYDARLGSLIINPGGPWSSGVSWVKARAERLPAALRAHFDIVGFDPRGSNDSAPGVDCTDDLGAYAALDLTPNDDAARKALADATDALVDGCSARSGDLLPHMGTDSVARDLDLVRQTLGDDRLTFLGFSYGTLLGAVYADRFPQNVRALVLDAAIDPTLTGEAWITAQGRAFEQQLDDFLADCAADTECAFHADGDPEAAYDAIQASLESERMPASRDGTRTLGPGEFAYGVSAALYGPNGWRQLARALALAADGDGAGLLALADGYLERESEGTYGNGLEVYYAVTSLDTPFAREQATYDALVDELSVSAPRLGVYFPYTAFPSARWPVQPWRPAAPIHADGAPPILVVGTTRDPATPHAWAESLAAQLSSGVLLSRDGQGHAAFLKGNTCIDDAVTRYLIEGVPPADGTVCR</sequence>
<dbReference type="Pfam" id="PF08386">
    <property type="entry name" value="Abhydrolase_4"/>
    <property type="match status" value="1"/>
</dbReference>
<protein>
    <submittedName>
        <fullName evidence="7">Proteinase</fullName>
    </submittedName>
</protein>
<evidence type="ECO:0000256" key="4">
    <source>
        <dbReference type="SAM" id="SignalP"/>
    </source>
</evidence>
<evidence type="ECO:0000259" key="6">
    <source>
        <dbReference type="Pfam" id="PF08386"/>
    </source>
</evidence>
<keyword evidence="3" id="KW-0378">Hydrolase</keyword>
<dbReference type="PATRIC" id="fig|52.7.peg.3411"/>
<evidence type="ECO:0000313" key="7">
    <source>
        <dbReference type="EMBL" id="AKT38960.1"/>
    </source>
</evidence>
<dbReference type="GO" id="GO:0016787">
    <property type="term" value="F:hydrolase activity"/>
    <property type="evidence" value="ECO:0007669"/>
    <property type="project" value="UniProtKB-KW"/>
</dbReference>
<dbReference type="PANTHER" id="PTHR43248">
    <property type="entry name" value="2-SUCCINYL-6-HYDROXY-2,4-CYCLOHEXADIENE-1-CARBOXYLATE SYNTHASE"/>
    <property type="match status" value="1"/>
</dbReference>
<dbReference type="SUPFAM" id="SSF53474">
    <property type="entry name" value="alpha/beta-Hydrolases"/>
    <property type="match status" value="1"/>
</dbReference>
<dbReference type="InterPro" id="IPR029058">
    <property type="entry name" value="AB_hydrolase_fold"/>
</dbReference>
<dbReference type="PANTHER" id="PTHR43248:SF29">
    <property type="entry name" value="TRIPEPTIDYL AMINOPEPTIDASE"/>
    <property type="match status" value="1"/>
</dbReference>
<dbReference type="InterPro" id="IPR000073">
    <property type="entry name" value="AB_hydrolase_1"/>
</dbReference>
<feature type="signal peptide" evidence="4">
    <location>
        <begin position="1"/>
        <end position="30"/>
    </location>
</feature>
<evidence type="ECO:0000259" key="5">
    <source>
        <dbReference type="Pfam" id="PF00561"/>
    </source>
</evidence>
<comment type="similarity">
    <text evidence="1">Belongs to the peptidase S33 family.</text>
</comment>
<name>A0A0K1EDK7_CHOCO</name>
<dbReference type="InterPro" id="IPR051601">
    <property type="entry name" value="Serine_prot/Carboxylest_S33"/>
</dbReference>
<accession>A0A0K1EDK7</accession>
<dbReference type="Pfam" id="PF00561">
    <property type="entry name" value="Abhydrolase_1"/>
    <property type="match status" value="1"/>
</dbReference>
<dbReference type="STRING" id="52.CMC5_031070"/>
<dbReference type="InterPro" id="IPR013595">
    <property type="entry name" value="Pept_S33_TAP-like_C"/>
</dbReference>
<dbReference type="AlphaFoldDB" id="A0A0K1EDK7"/>
<evidence type="ECO:0000313" key="8">
    <source>
        <dbReference type="Proteomes" id="UP000067626"/>
    </source>
</evidence>
<dbReference type="Gene3D" id="3.40.50.1820">
    <property type="entry name" value="alpha/beta hydrolase"/>
    <property type="match status" value="1"/>
</dbReference>
<dbReference type="KEGG" id="ccro:CMC5_031070"/>
<gene>
    <name evidence="7" type="ORF">CMC5_031070</name>
</gene>
<reference evidence="7 8" key="1">
    <citation type="submission" date="2015-07" db="EMBL/GenBank/DDBJ databases">
        <title>Genome analysis of myxobacterium Chondromyces crocatus Cm c5 reveals a high potential for natural compound synthesis and the genetic basis for the loss of fruiting body formation.</title>
        <authorList>
            <person name="Zaburannyi N."/>
            <person name="Bunk B."/>
            <person name="Maier J."/>
            <person name="Overmann J."/>
            <person name="Mueller R."/>
        </authorList>
    </citation>
    <scope>NUCLEOTIDE SEQUENCE [LARGE SCALE GENOMIC DNA]</scope>
    <source>
        <strain evidence="7 8">Cm c5</strain>
    </source>
</reference>
<evidence type="ECO:0000256" key="1">
    <source>
        <dbReference type="ARBA" id="ARBA00010088"/>
    </source>
</evidence>
<evidence type="ECO:0000256" key="3">
    <source>
        <dbReference type="ARBA" id="ARBA00022801"/>
    </source>
</evidence>